<evidence type="ECO:0000313" key="2">
    <source>
        <dbReference type="EMBL" id="PFH02175.1"/>
    </source>
</evidence>
<organism evidence="2 3">
    <name type="scientific">Acetivibrio thermocellus AD2</name>
    <dbReference type="NCBI Taxonomy" id="1138384"/>
    <lineage>
        <taxon>Bacteria</taxon>
        <taxon>Bacillati</taxon>
        <taxon>Bacillota</taxon>
        <taxon>Clostridia</taxon>
        <taxon>Eubacteriales</taxon>
        <taxon>Oscillospiraceae</taxon>
        <taxon>Acetivibrio</taxon>
    </lineage>
</organism>
<dbReference type="GO" id="GO:0016758">
    <property type="term" value="F:hexosyltransferase activity"/>
    <property type="evidence" value="ECO:0007669"/>
    <property type="project" value="UniProtKB-ARBA"/>
</dbReference>
<dbReference type="InterPro" id="IPR029044">
    <property type="entry name" value="Nucleotide-diphossugar_trans"/>
</dbReference>
<evidence type="ECO:0000259" key="1">
    <source>
        <dbReference type="Pfam" id="PF00535"/>
    </source>
</evidence>
<gene>
    <name evidence="2" type="ORF">M972_11941</name>
</gene>
<dbReference type="EMBL" id="PDBW01000001">
    <property type="protein sequence ID" value="PFH02175.1"/>
    <property type="molecule type" value="Genomic_DNA"/>
</dbReference>
<name>A0AB36TG52_ACETH</name>
<comment type="caution">
    <text evidence="2">The sequence shown here is derived from an EMBL/GenBank/DDBJ whole genome shotgun (WGS) entry which is preliminary data.</text>
</comment>
<dbReference type="InterPro" id="IPR001173">
    <property type="entry name" value="Glyco_trans_2-like"/>
</dbReference>
<dbReference type="GeneID" id="35806131"/>
<proteinExistence type="predicted"/>
<sequence>MDLVSVIIPTYNGSQYISRALNSVLNQTYKNIEIIIVDDNGRNTEEQLKTQKIIEPFLNDKRVKYVIHEENKNGAAARNTGFRNSNGKYIAFLDDDDEYLPNKIADQVEVISKLDEDWGMVYCASNYRGFEKSGDLLYDLLLHSVVIGSNSLMIKREIFEKLNGFDESFLRHQDYEFTARAAAITNIKCVKSVGYIYNSEVGRNKAKSVEIAQKYRAHYIDKMLPLIKKFSKFRQKVIICSNSMEVVSVYLRKLKLWMFYKELRKFTSQWDINIGIHIILYTLLMKTLRKLNRKPYKNAKEWGKKCYSNH</sequence>
<dbReference type="SUPFAM" id="SSF53448">
    <property type="entry name" value="Nucleotide-diphospho-sugar transferases"/>
    <property type="match status" value="1"/>
</dbReference>
<dbReference type="PANTHER" id="PTHR22916">
    <property type="entry name" value="GLYCOSYLTRANSFERASE"/>
    <property type="match status" value="1"/>
</dbReference>
<dbReference type="RefSeq" id="WP_003517096.1">
    <property type="nucleotide sequence ID" value="NZ_CP013828.1"/>
</dbReference>
<dbReference type="AlphaFoldDB" id="A0AB36TG52"/>
<accession>A0AB36TG52</accession>
<dbReference type="Gene3D" id="3.90.550.10">
    <property type="entry name" value="Spore Coat Polysaccharide Biosynthesis Protein SpsA, Chain A"/>
    <property type="match status" value="1"/>
</dbReference>
<protein>
    <submittedName>
        <fullName evidence="2">Glycosyltransferase involved in cell wall biosynthesis</fullName>
    </submittedName>
</protein>
<feature type="domain" description="Glycosyltransferase 2-like" evidence="1">
    <location>
        <begin position="5"/>
        <end position="117"/>
    </location>
</feature>
<dbReference type="Proteomes" id="UP000223596">
    <property type="component" value="Unassembled WGS sequence"/>
</dbReference>
<dbReference type="PANTHER" id="PTHR22916:SF3">
    <property type="entry name" value="UDP-GLCNAC:BETAGAL BETA-1,3-N-ACETYLGLUCOSAMINYLTRANSFERASE-LIKE PROTEIN 1"/>
    <property type="match status" value="1"/>
</dbReference>
<dbReference type="CDD" id="cd00761">
    <property type="entry name" value="Glyco_tranf_GTA_type"/>
    <property type="match status" value="1"/>
</dbReference>
<evidence type="ECO:0000313" key="3">
    <source>
        <dbReference type="Proteomes" id="UP000223596"/>
    </source>
</evidence>
<dbReference type="Pfam" id="PF00535">
    <property type="entry name" value="Glycos_transf_2"/>
    <property type="match status" value="1"/>
</dbReference>
<reference evidence="2 3" key="1">
    <citation type="submission" date="2017-09" db="EMBL/GenBank/DDBJ databases">
        <title>Evaluation of Pacific Biosciences Sequencing Technology to Finishing C. thermocellum Genome Sequences.</title>
        <authorList>
            <person name="Brown S."/>
        </authorList>
    </citation>
    <scope>NUCLEOTIDE SEQUENCE [LARGE SCALE GENOMIC DNA]</scope>
    <source>
        <strain evidence="2 3">AD2</strain>
    </source>
</reference>